<accession>A0A476WPI3</accession>
<dbReference type="EMBL" id="AABAWE010000009">
    <property type="protein sequence ID" value="EAG2088468.1"/>
    <property type="molecule type" value="Genomic_DNA"/>
</dbReference>
<comment type="caution">
    <text evidence="3">The sequence shown here is derived from an EMBL/GenBank/DDBJ whole genome shotgun (WGS) entry which is preliminary data.</text>
</comment>
<dbReference type="Proteomes" id="UP000566597">
    <property type="component" value="Unassembled WGS sequence"/>
</dbReference>
<sequence>MTTSKRALSIFVLSILLLSILSFCFLYVQANSKVITQKEEIAKMSKDLQNKNEENNTLKERSLQNSDGQDQKNIQLFLDKFFGKIQNYTEKTYEKRFDGLENMANESILKEMKGAGSEAEKASPTIQFENKLTGLTAYQDREKPLHFFVKMELNYQTKTFENKSYFLVEVTLKKQKNSYYMMSYTALGSIQQTTEA</sequence>
<evidence type="ECO:0000313" key="3">
    <source>
        <dbReference type="EMBL" id="EAH0253556.1"/>
    </source>
</evidence>
<reference evidence="4 8" key="1">
    <citation type="journal article" date="2018" name="Genome Biol.">
        <title>SKESA: strategic k-mer extension for scrupulous assemblies.</title>
        <authorList>
            <person name="Souvorov A."/>
            <person name="Agarwala R."/>
            <person name="Lipman D.J."/>
        </authorList>
    </citation>
    <scope>NUCLEOTIDE SEQUENCE [LARGE SCALE GENOMIC DNA]</scope>
    <source>
        <strain evidence="4">09CEB371LM</strain>
        <strain evidence="5">Sam_F526FDD3-C0F7-43DB-B204-E231FEF9C926</strain>
    </source>
</reference>
<evidence type="ECO:0000313" key="2">
    <source>
        <dbReference type="EMBL" id="EAG2088468.1"/>
    </source>
</evidence>
<evidence type="ECO:0000313" key="5">
    <source>
        <dbReference type="EMBL" id="HAA8491586.1"/>
    </source>
</evidence>
<reference evidence="4" key="4">
    <citation type="submission" date="2019-10" db="EMBL/GenBank/DDBJ databases">
        <authorList>
            <consortium name="NCBI Pathogen Detection Project"/>
        </authorList>
    </citation>
    <scope>NUCLEOTIDE SEQUENCE</scope>
    <source>
        <strain evidence="4">09CEB371LM</strain>
        <strain evidence="5">Sam_F526FDD3-C0F7-43DB-B204-E231FEF9C926</strain>
    </source>
</reference>
<dbReference type="Proteomes" id="UP000840567">
    <property type="component" value="Unassembled WGS sequence"/>
</dbReference>
<dbReference type="EMBL" id="DAAEEB010000014">
    <property type="protein sequence ID" value="HAA8054394.1"/>
    <property type="molecule type" value="Genomic_DNA"/>
</dbReference>
<feature type="region of interest" description="Disordered" evidence="1">
    <location>
        <begin position="46"/>
        <end position="67"/>
    </location>
</feature>
<evidence type="ECO:0000313" key="8">
    <source>
        <dbReference type="Proteomes" id="UP000840567"/>
    </source>
</evidence>
<dbReference type="AlphaFoldDB" id="A0A476WPI3"/>
<organism evidence="3 7">
    <name type="scientific">Listeria monocytogenes</name>
    <dbReference type="NCBI Taxonomy" id="1639"/>
    <lineage>
        <taxon>Bacteria</taxon>
        <taxon>Bacillati</taxon>
        <taxon>Bacillota</taxon>
        <taxon>Bacilli</taxon>
        <taxon>Bacillales</taxon>
        <taxon>Listeriaceae</taxon>
        <taxon>Listeria</taxon>
    </lineage>
</organism>
<dbReference type="Proteomes" id="UP000840039">
    <property type="component" value="Unassembled WGS sequence"/>
</dbReference>
<evidence type="ECO:0000313" key="7">
    <source>
        <dbReference type="Proteomes" id="UP000566597"/>
    </source>
</evidence>
<dbReference type="Proteomes" id="UP000337746">
    <property type="component" value="Unassembled WGS sequence"/>
</dbReference>
<dbReference type="EMBL" id="DAAEQL010000010">
    <property type="protein sequence ID" value="HAA8491586.1"/>
    <property type="molecule type" value="Genomic_DNA"/>
</dbReference>
<evidence type="ECO:0000313" key="6">
    <source>
        <dbReference type="Proteomes" id="UP000337746"/>
    </source>
</evidence>
<gene>
    <name evidence="2" type="ORF">BCZ21_14460</name>
    <name evidence="3" type="ORF">D4U23_14280</name>
    <name evidence="4" type="ORF">GHH22_14715</name>
    <name evidence="5" type="ORF">GHO09_13830</name>
</gene>
<reference evidence="2 6" key="2">
    <citation type="submission" date="2018-06" db="EMBL/GenBank/DDBJ databases">
        <authorList>
            <consortium name="GenomeTrakr: Next Generation Sequencing Network for Food Pathogen Tracability"/>
        </authorList>
    </citation>
    <scope>NUCLEOTIDE SEQUENCE [LARGE SCALE GENOMIC DNA]</scope>
    <source>
        <strain evidence="2 6">FLAG-54356</strain>
    </source>
</reference>
<evidence type="ECO:0000256" key="1">
    <source>
        <dbReference type="SAM" id="MobiDB-lite"/>
    </source>
</evidence>
<protein>
    <submittedName>
        <fullName evidence="3">Uncharacterized protein</fullName>
    </submittedName>
</protein>
<reference evidence="3 7" key="3">
    <citation type="submission" date="2019-04" db="EMBL/GenBank/DDBJ databases">
        <authorList>
            <person name="Ashton P.M."/>
            <person name="Dallman T."/>
            <person name="Nair S."/>
            <person name="De Pinna E."/>
            <person name="Peters T."/>
            <person name="Grant K."/>
        </authorList>
    </citation>
    <scope>NUCLEOTIDE SEQUENCE [LARGE SCALE GENOMIC DNA]</scope>
    <source>
        <strain evidence="3 7">406731</strain>
    </source>
</reference>
<feature type="compositionally biased region" description="Basic and acidic residues" evidence="1">
    <location>
        <begin position="46"/>
        <end position="62"/>
    </location>
</feature>
<dbReference type="EMBL" id="AABEVT010000010">
    <property type="protein sequence ID" value="EAH0253556.1"/>
    <property type="molecule type" value="Genomic_DNA"/>
</dbReference>
<name>A0A476WPI3_LISMN</name>
<dbReference type="RefSeq" id="WP_025370666.1">
    <property type="nucleotide sequence ID" value="NZ_BAAFVF010000054.1"/>
</dbReference>
<evidence type="ECO:0000313" key="4">
    <source>
        <dbReference type="EMBL" id="HAA8054394.1"/>
    </source>
</evidence>
<proteinExistence type="predicted"/>